<evidence type="ECO:0000259" key="1">
    <source>
        <dbReference type="Pfam" id="PF00561"/>
    </source>
</evidence>
<dbReference type="OrthoDB" id="9779853at2"/>
<reference evidence="2" key="1">
    <citation type="journal article" date="2015" name="BMC Genomics">
        <title>Genome mining reveals unlocked bioactive potential of marine Gram-negative bacteria.</title>
        <authorList>
            <person name="Machado H."/>
            <person name="Sonnenschein E.C."/>
            <person name="Melchiorsen J."/>
            <person name="Gram L."/>
        </authorList>
    </citation>
    <scope>NUCLEOTIDE SEQUENCE</scope>
    <source>
        <strain evidence="2">S2052</strain>
    </source>
</reference>
<dbReference type="Pfam" id="PF00561">
    <property type="entry name" value="Abhydrolase_1"/>
    <property type="match status" value="1"/>
</dbReference>
<accession>A0A837G4K0</accession>
<gene>
    <name evidence="2" type="ORF">TW71_14780</name>
</gene>
<name>A0A837G4K0_9VIBR</name>
<evidence type="ECO:0000313" key="2">
    <source>
        <dbReference type="EMBL" id="KJY71276.1"/>
    </source>
</evidence>
<organism evidence="2">
    <name type="scientific">Vibrio coralliilyticus</name>
    <dbReference type="NCBI Taxonomy" id="190893"/>
    <lineage>
        <taxon>Bacteria</taxon>
        <taxon>Pseudomonadati</taxon>
        <taxon>Pseudomonadota</taxon>
        <taxon>Gammaproteobacteria</taxon>
        <taxon>Vibrionales</taxon>
        <taxon>Vibrionaceae</taxon>
        <taxon>Vibrio</taxon>
    </lineage>
</organism>
<dbReference type="GO" id="GO:0016020">
    <property type="term" value="C:membrane"/>
    <property type="evidence" value="ECO:0007669"/>
    <property type="project" value="TreeGrafter"/>
</dbReference>
<dbReference type="InterPro" id="IPR050266">
    <property type="entry name" value="AB_hydrolase_sf"/>
</dbReference>
<comment type="caution">
    <text evidence="2">The sequence shown here is derived from an EMBL/GenBank/DDBJ whole genome shotgun (WGS) entry which is preliminary data.</text>
</comment>
<dbReference type="SUPFAM" id="SSF53474">
    <property type="entry name" value="alpha/beta-Hydrolases"/>
    <property type="match status" value="1"/>
</dbReference>
<dbReference type="RefSeq" id="WP_045986389.1">
    <property type="nucleotide sequence ID" value="NZ_CP063052.1"/>
</dbReference>
<dbReference type="Gene3D" id="3.40.50.1820">
    <property type="entry name" value="alpha/beta hydrolase"/>
    <property type="match status" value="1"/>
</dbReference>
<dbReference type="PANTHER" id="PTHR43798">
    <property type="entry name" value="MONOACYLGLYCEROL LIPASE"/>
    <property type="match status" value="1"/>
</dbReference>
<protein>
    <submittedName>
        <fullName evidence="2">2-succinyl-6-hydroxy-2, 4-cyclohexadiene-1-carboxylate synthase</fullName>
    </submittedName>
</protein>
<dbReference type="InterPro" id="IPR029058">
    <property type="entry name" value="AB_hydrolase_fold"/>
</dbReference>
<dbReference type="EMBL" id="JXXR01000016">
    <property type="protein sequence ID" value="KJY71276.1"/>
    <property type="molecule type" value="Genomic_DNA"/>
</dbReference>
<sequence length="283" mass="32364">MYNKTTSFIQTDGFRLKVIEQGQGPTLLIIGSADYYYRIMPADIYQHFCCVFIDHRGFAHCERPVNLNDVSLEQISQDVELACRQLHVERCWVMGHSGHAYMALDFAYRFPTRVKGCALIGASPSLSEEMRTLQMANWEKHACQDRKTAFEKSIALLEGDIQLEPHRKFSHLCRRLGPMRWFNPNFDELPLWRDIPMHTALLDKLWGNEFAYLDISAYTQAIALPTLVLGGLEDFSIAPLSAWSDVHPPFCNADLISLPECGHTPMLEQPDAFITALRDFITH</sequence>
<proteinExistence type="predicted"/>
<dbReference type="InterPro" id="IPR000073">
    <property type="entry name" value="AB_hydrolase_1"/>
</dbReference>
<dbReference type="PANTHER" id="PTHR43798:SF31">
    <property type="entry name" value="AB HYDROLASE SUPERFAMILY PROTEIN YCLE"/>
    <property type="match status" value="1"/>
</dbReference>
<feature type="domain" description="AB hydrolase-1" evidence="1">
    <location>
        <begin position="30"/>
        <end position="269"/>
    </location>
</feature>
<dbReference type="AlphaFoldDB" id="A0A837G4K0"/>